<protein>
    <recommendedName>
        <fullName evidence="4">DUF4175 domain-containing protein</fullName>
    </recommendedName>
</protein>
<evidence type="ECO:0000313" key="2">
    <source>
        <dbReference type="EMBL" id="KPQ42014.1"/>
    </source>
</evidence>
<evidence type="ECO:0008006" key="4">
    <source>
        <dbReference type="Google" id="ProtNLM"/>
    </source>
</evidence>
<evidence type="ECO:0000256" key="1">
    <source>
        <dbReference type="SAM" id="MobiDB-lite"/>
    </source>
</evidence>
<organism evidence="2 3">
    <name type="scientific">Candidatus Methanoperedens nitratireducens</name>
    <dbReference type="NCBI Taxonomy" id="1392998"/>
    <lineage>
        <taxon>Archaea</taxon>
        <taxon>Methanobacteriati</taxon>
        <taxon>Methanobacteriota</taxon>
        <taxon>Stenosarchaea group</taxon>
        <taxon>Methanomicrobia</taxon>
        <taxon>Methanosarcinales</taxon>
        <taxon>ANME-2 cluster</taxon>
        <taxon>Candidatus Methanoperedentaceae</taxon>
        <taxon>Candidatus Methanoperedens</taxon>
    </lineage>
</organism>
<feature type="compositionally biased region" description="Basic and acidic residues" evidence="1">
    <location>
        <begin position="128"/>
        <end position="145"/>
    </location>
</feature>
<accession>A0A0P7ZBQ6</accession>
<evidence type="ECO:0000313" key="3">
    <source>
        <dbReference type="Proteomes" id="UP000050360"/>
    </source>
</evidence>
<sequence>MKKKTMLVIGIMGILFAVGATSVAMAQITSSHECTPEMMKDMAKNCPEQMMQSENKAMMGNSMQACTPEMMKDMAKNGPEQMMQSENKAMMGNSMQTCTPEMMKDMAKNCPEQMMQSENESMMGKGKPARENTDNRRESLRRYGF</sequence>
<dbReference type="AlphaFoldDB" id="A0A0P7ZBQ6"/>
<proteinExistence type="predicted"/>
<dbReference type="EMBL" id="LKCM01000276">
    <property type="protein sequence ID" value="KPQ42014.1"/>
    <property type="molecule type" value="Genomic_DNA"/>
</dbReference>
<gene>
    <name evidence="2" type="ORF">MPEBLZ_03434</name>
</gene>
<name>A0A0P7ZBQ6_9EURY</name>
<dbReference type="Proteomes" id="UP000050360">
    <property type="component" value="Unassembled WGS sequence"/>
</dbReference>
<comment type="caution">
    <text evidence="2">The sequence shown here is derived from an EMBL/GenBank/DDBJ whole genome shotgun (WGS) entry which is preliminary data.</text>
</comment>
<feature type="region of interest" description="Disordered" evidence="1">
    <location>
        <begin position="116"/>
        <end position="145"/>
    </location>
</feature>
<reference evidence="2 3" key="1">
    <citation type="submission" date="2015-09" db="EMBL/GenBank/DDBJ databases">
        <title>A metagenomics-based metabolic model of nitrate-dependent anaerobic oxidation of methane by Methanoperedens-like archaea.</title>
        <authorList>
            <person name="Arshad A."/>
            <person name="Speth D.R."/>
            <person name="De Graaf R.M."/>
            <person name="Op Den Camp H.J."/>
            <person name="Jetten M.S."/>
            <person name="Welte C.U."/>
        </authorList>
    </citation>
    <scope>NUCLEOTIDE SEQUENCE [LARGE SCALE GENOMIC DNA]</scope>
</reference>